<reference evidence="12" key="1">
    <citation type="submission" date="2022-03" db="EMBL/GenBank/DDBJ databases">
        <authorList>
            <person name="Martin C."/>
        </authorList>
    </citation>
    <scope>NUCLEOTIDE SEQUENCE</scope>
</reference>
<dbReference type="GO" id="GO:0000172">
    <property type="term" value="C:ribonuclease MRP complex"/>
    <property type="evidence" value="ECO:0007669"/>
    <property type="project" value="InterPro"/>
</dbReference>
<feature type="domain" description="Pop1 N-terminal" evidence="9">
    <location>
        <begin position="339"/>
        <end position="405"/>
    </location>
</feature>
<dbReference type="AlphaFoldDB" id="A0A8S4MZL3"/>
<feature type="compositionally biased region" description="Basic and acidic residues" evidence="6">
    <location>
        <begin position="955"/>
        <end position="967"/>
    </location>
</feature>
<dbReference type="GO" id="GO:0001682">
    <property type="term" value="P:tRNA 5'-leader removal"/>
    <property type="evidence" value="ECO:0007669"/>
    <property type="project" value="InterPro"/>
</dbReference>
<name>A0A8S4MZL3_OWEFU</name>
<feature type="chain" id="PRO_5035845229" evidence="7">
    <location>
        <begin position="20"/>
        <end position="1052"/>
    </location>
</feature>
<keyword evidence="4" id="KW-1015">Disulfide bond</keyword>
<evidence type="ECO:0000256" key="4">
    <source>
        <dbReference type="ARBA" id="ARBA00023157"/>
    </source>
</evidence>
<comment type="caution">
    <text evidence="12">The sequence shown here is derived from an EMBL/GenBank/DDBJ whole genome shotgun (WGS) entry which is preliminary data.</text>
</comment>
<dbReference type="InterPro" id="IPR009723">
    <property type="entry name" value="Pop1_N"/>
</dbReference>
<evidence type="ECO:0000256" key="6">
    <source>
        <dbReference type="SAM" id="MobiDB-lite"/>
    </source>
</evidence>
<dbReference type="OrthoDB" id="442863at2759"/>
<dbReference type="PANTHER" id="PTHR22731:SF3">
    <property type="entry name" value="RIBONUCLEASES P_MRP PROTEIN SUBUNIT POP1"/>
    <property type="match status" value="1"/>
</dbReference>
<feature type="signal peptide" evidence="7">
    <location>
        <begin position="1"/>
        <end position="19"/>
    </location>
</feature>
<organism evidence="12 13">
    <name type="scientific">Owenia fusiformis</name>
    <name type="common">Polychaete worm</name>
    <dbReference type="NCBI Taxonomy" id="6347"/>
    <lineage>
        <taxon>Eukaryota</taxon>
        <taxon>Metazoa</taxon>
        <taxon>Spiralia</taxon>
        <taxon>Lophotrochozoa</taxon>
        <taxon>Annelida</taxon>
        <taxon>Polychaeta</taxon>
        <taxon>Sedentaria</taxon>
        <taxon>Canalipalpata</taxon>
        <taxon>Sabellida</taxon>
        <taxon>Oweniida</taxon>
        <taxon>Oweniidae</taxon>
        <taxon>Owenia</taxon>
    </lineage>
</organism>
<dbReference type="InterPro" id="IPR012590">
    <property type="entry name" value="POPLD_dom"/>
</dbReference>
<dbReference type="InterPro" id="IPR039182">
    <property type="entry name" value="Pop1"/>
</dbReference>
<dbReference type="Proteomes" id="UP000749559">
    <property type="component" value="Unassembled WGS sequence"/>
</dbReference>
<keyword evidence="2" id="KW-0819">tRNA processing</keyword>
<proteinExistence type="predicted"/>
<evidence type="ECO:0000256" key="5">
    <source>
        <dbReference type="ARBA" id="ARBA00023242"/>
    </source>
</evidence>
<keyword evidence="5" id="KW-0539">Nucleus</keyword>
<dbReference type="InterPro" id="IPR055079">
    <property type="entry name" value="POP1_C"/>
</dbReference>
<dbReference type="GO" id="GO:0005655">
    <property type="term" value="C:nucleolar ribonuclease P complex"/>
    <property type="evidence" value="ECO:0007669"/>
    <property type="project" value="InterPro"/>
</dbReference>
<evidence type="ECO:0000259" key="9">
    <source>
        <dbReference type="Pfam" id="PF06978"/>
    </source>
</evidence>
<feature type="region of interest" description="Disordered" evidence="6">
    <location>
        <begin position="949"/>
        <end position="968"/>
    </location>
</feature>
<evidence type="ECO:0000259" key="10">
    <source>
        <dbReference type="Pfam" id="PF08170"/>
    </source>
</evidence>
<accession>A0A8S4MZL3</accession>
<feature type="domain" description="Pop1 N-terminal" evidence="9">
    <location>
        <begin position="259"/>
        <end position="332"/>
    </location>
</feature>
<dbReference type="Pfam" id="PF22770">
    <property type="entry name" value="POP1_C"/>
    <property type="match status" value="2"/>
</dbReference>
<evidence type="ECO:0000256" key="7">
    <source>
        <dbReference type="SAM" id="SignalP"/>
    </source>
</evidence>
<dbReference type="PANTHER" id="PTHR22731">
    <property type="entry name" value="RIBONUCLEASES P/MRP PROTEIN SUBUNIT POP1"/>
    <property type="match status" value="1"/>
</dbReference>
<gene>
    <name evidence="12" type="ORF">OFUS_LOCUS1518</name>
</gene>
<feature type="domain" description="POP1 C-terminal" evidence="11">
    <location>
        <begin position="912"/>
        <end position="968"/>
    </location>
</feature>
<dbReference type="EMBL" id="CAIIXF020000001">
    <property type="protein sequence ID" value="CAH1773994.1"/>
    <property type="molecule type" value="Genomic_DNA"/>
</dbReference>
<sequence>MDLLKVLCCLSFVIVGVYGQESIQCLDGPWHKKFSGPEGPDYVECLSWKDNACCLANMTQELLTHKAKNLYDFHWDRCGNLSQACETFIKDEECFYQCEPGLRKFRHDGPKDGRITKVPVCKSYCDDWFNACKDDMTCVENWMEDFDYTKGENHCPADSTCKTFADMYGNAEGLCNKMWGHAFTYSTDSSNCMVMSFDPTNGNPNAKFISKLVANIYPQLRFYRMDGLNDDDNVSKGGKRKREDSPETFAPRAINILEYAEARGQEIEAMTKVVMDTNLGKRRIIQQLPRHMRRRAMSHNIKRIPRRLRNIAQSQMGPVKTTKRPSRRHRRRPHNLLQEYNRRQRSHGWLETHIWHAKRFHMTEKWGYKIPLRPTDKGTRAAYRASVKHAMVQDLSYYTCIEVKGKEEDILAGVQQLSSPETGLTFAARATLYGQRQGHLVLYKPNCYPYSAIGPVTFLWKPTCKPDNECNGVTQLRQLWITCHPAMYNQLLLELWAIFDISADSLDQEEGSSKNSDVNETSANQMVSPGIIKVHENQKWTNKNGVTVTSLKDKFTRLRLTGFLAHSVVKDLLKGASLEKNVTNKEDNLNKPVVNKEPVLGDSDINMEPHVQSEPGVWEKCQSVNTAGELPPNCVLGLVARDPRLTLPQRRTKVMGDAQEISTKSYIDTVPVECAVSSLWDEDVRRQVATNKLPDSEINRRRAEHLVPGSELNLGEDEPKIPLLLVNNPGTRATQSHAPSSHHSDSMQSIGSGWDIILPAGWAMPFWLATVFRGARAVGMDAMEATSAEHNTLHFPNDYPDTLSCFTMKHEQKQLDEIQYGRYPKNKRPNYFKLGVPSPFVPPWNDLVSGYSKEVIDANMGKDNENKSKLEFSVLRHKKQLQAISLEVETSLKSGKSGTSVLDTLYKQNSTSLVCVNLHIVLRGTPSDNSAICIPTLADLQSLKSDSKYGGPLETAHKDPRDNHKNPLESVGILPKVENVINHCSRKCIGYVNKGGYSLSNGSGVGMGFCSIVGLSELCKFLQDEAKQTKCIVLVRSPVSLQYRFAYLSIRL</sequence>
<dbReference type="Pfam" id="PF08170">
    <property type="entry name" value="POPLD"/>
    <property type="match status" value="1"/>
</dbReference>
<feature type="domain" description="POP1 C-terminal" evidence="11">
    <location>
        <begin position="975"/>
        <end position="1050"/>
    </location>
</feature>
<dbReference type="Pfam" id="PF03024">
    <property type="entry name" value="Folate_rec"/>
    <property type="match status" value="1"/>
</dbReference>
<comment type="subcellular location">
    <subcellularLocation>
        <location evidence="1">Nucleus</location>
    </subcellularLocation>
</comment>
<evidence type="ECO:0000259" key="11">
    <source>
        <dbReference type="Pfam" id="PF22770"/>
    </source>
</evidence>
<dbReference type="Pfam" id="PF06978">
    <property type="entry name" value="POP1_N"/>
    <property type="match status" value="2"/>
</dbReference>
<evidence type="ECO:0000256" key="3">
    <source>
        <dbReference type="ARBA" id="ARBA00022729"/>
    </source>
</evidence>
<feature type="domain" description="POPLD" evidence="10">
    <location>
        <begin position="753"/>
        <end position="844"/>
    </location>
</feature>
<feature type="domain" description="Folate receptor-like" evidence="8">
    <location>
        <begin position="24"/>
        <end position="193"/>
    </location>
</feature>
<evidence type="ECO:0000259" key="8">
    <source>
        <dbReference type="Pfam" id="PF03024"/>
    </source>
</evidence>
<evidence type="ECO:0000313" key="12">
    <source>
        <dbReference type="EMBL" id="CAH1773994.1"/>
    </source>
</evidence>
<protein>
    <submittedName>
        <fullName evidence="12">Uncharacterized protein</fullName>
    </submittedName>
</protein>
<keyword evidence="13" id="KW-1185">Reference proteome</keyword>
<keyword evidence="3 7" id="KW-0732">Signal</keyword>
<evidence type="ECO:0000313" key="13">
    <source>
        <dbReference type="Proteomes" id="UP000749559"/>
    </source>
</evidence>
<evidence type="ECO:0000256" key="1">
    <source>
        <dbReference type="ARBA" id="ARBA00004123"/>
    </source>
</evidence>
<evidence type="ECO:0000256" key="2">
    <source>
        <dbReference type="ARBA" id="ARBA00022694"/>
    </source>
</evidence>
<dbReference type="InterPro" id="IPR018143">
    <property type="entry name" value="Folate_rcpt-like"/>
</dbReference>